<evidence type="ECO:0008006" key="5">
    <source>
        <dbReference type="Google" id="ProtNLM"/>
    </source>
</evidence>
<dbReference type="RefSeq" id="WP_249302962.1">
    <property type="nucleotide sequence ID" value="NZ_JACRSW010000009.1"/>
</dbReference>
<accession>A0ABR7MSI7</accession>
<keyword evidence="4" id="KW-1185">Reference proteome</keyword>
<comment type="caution">
    <text evidence="3">The sequence shown here is derived from an EMBL/GenBank/DDBJ whole genome shotgun (WGS) entry which is preliminary data.</text>
</comment>
<name>A0ABR7MSI7_9FIRM</name>
<protein>
    <recommendedName>
        <fullName evidence="5">BIG2 domain-containing protein</fullName>
    </recommendedName>
</protein>
<organism evidence="3 4">
    <name type="scientific">Jutongia hominis</name>
    <dbReference type="NCBI Taxonomy" id="2763664"/>
    <lineage>
        <taxon>Bacteria</taxon>
        <taxon>Bacillati</taxon>
        <taxon>Bacillota</taxon>
        <taxon>Clostridia</taxon>
        <taxon>Lachnospirales</taxon>
        <taxon>Lachnospiraceae</taxon>
        <taxon>Jutongia</taxon>
    </lineage>
</organism>
<dbReference type="EMBL" id="JACRSW010000009">
    <property type="protein sequence ID" value="MBC8556663.1"/>
    <property type="molecule type" value="Genomic_DNA"/>
</dbReference>
<dbReference type="Gene3D" id="2.60.40.1080">
    <property type="match status" value="1"/>
</dbReference>
<dbReference type="Proteomes" id="UP000637513">
    <property type="component" value="Unassembled WGS sequence"/>
</dbReference>
<dbReference type="InterPro" id="IPR008964">
    <property type="entry name" value="Invasin/intimin_cell_adhesion"/>
</dbReference>
<evidence type="ECO:0000313" key="4">
    <source>
        <dbReference type="Proteomes" id="UP000637513"/>
    </source>
</evidence>
<evidence type="ECO:0000256" key="1">
    <source>
        <dbReference type="SAM" id="MobiDB-lite"/>
    </source>
</evidence>
<keyword evidence="2" id="KW-0732">Signal</keyword>
<sequence length="223" mass="24428">MRKNLMKIFCTVVVSSFVVTGAFGSSSWNMKKALAEDSSDADDTDAEEEDDDEDDEEDVEVDISKCKVTFDEDTHPYTGKAVKPEFTVSYVDEDGDDVDLEEGEDYSVTYSNNRKVSKNAKIKIKGITDNCTGTLVKTFTISKAKQKITAKNVSVSLSKKSVNLKAKCSTGTLKYKSSNTGVAVVDSNGKLNLKKKGKTIITIKAKASRNYKVAKKKITVTVK</sequence>
<feature type="compositionally biased region" description="Acidic residues" evidence="1">
    <location>
        <begin position="37"/>
        <end position="60"/>
    </location>
</feature>
<evidence type="ECO:0000313" key="3">
    <source>
        <dbReference type="EMBL" id="MBC8556663.1"/>
    </source>
</evidence>
<feature type="chain" id="PRO_5047484654" description="BIG2 domain-containing protein" evidence="2">
    <location>
        <begin position="22"/>
        <end position="223"/>
    </location>
</feature>
<feature type="region of interest" description="Disordered" evidence="1">
    <location>
        <begin position="34"/>
        <end position="60"/>
    </location>
</feature>
<reference evidence="3 4" key="1">
    <citation type="submission" date="2020-08" db="EMBL/GenBank/DDBJ databases">
        <title>Genome public.</title>
        <authorList>
            <person name="Liu C."/>
            <person name="Sun Q."/>
        </authorList>
    </citation>
    <scope>NUCLEOTIDE SEQUENCE [LARGE SCALE GENOMIC DNA]</scope>
    <source>
        <strain evidence="3 4">BX3</strain>
    </source>
</reference>
<proteinExistence type="predicted"/>
<feature type="signal peptide" evidence="2">
    <location>
        <begin position="1"/>
        <end position="21"/>
    </location>
</feature>
<evidence type="ECO:0000256" key="2">
    <source>
        <dbReference type="SAM" id="SignalP"/>
    </source>
</evidence>
<dbReference type="SUPFAM" id="SSF49373">
    <property type="entry name" value="Invasin/intimin cell-adhesion fragments"/>
    <property type="match status" value="1"/>
</dbReference>
<gene>
    <name evidence="3" type="ORF">H8700_02910</name>
</gene>